<dbReference type="Pfam" id="PF04193">
    <property type="entry name" value="PQ-loop"/>
    <property type="match status" value="1"/>
</dbReference>
<keyword evidence="3 5" id="KW-1133">Transmembrane helix</keyword>
<proteinExistence type="predicted"/>
<dbReference type="Gene3D" id="1.20.1280.290">
    <property type="match status" value="1"/>
</dbReference>
<dbReference type="InterPro" id="IPR006603">
    <property type="entry name" value="PQ-loop_rpt"/>
</dbReference>
<dbReference type="FunFam" id="1.20.1280.290:FF:000005">
    <property type="entry name" value="PQ-loop repeat-containing protein 1"/>
    <property type="match status" value="1"/>
</dbReference>
<evidence type="ECO:0000256" key="1">
    <source>
        <dbReference type="ARBA" id="ARBA00004141"/>
    </source>
</evidence>
<reference evidence="6" key="1">
    <citation type="submission" date="2016-06" db="UniProtKB">
        <authorList>
            <consortium name="WormBaseParasite"/>
        </authorList>
    </citation>
    <scope>IDENTIFICATION</scope>
</reference>
<feature type="transmembrane region" description="Helical" evidence="5">
    <location>
        <begin position="92"/>
        <end position="113"/>
    </location>
</feature>
<feature type="transmembrane region" description="Helical" evidence="5">
    <location>
        <begin position="152"/>
        <end position="172"/>
    </location>
</feature>
<dbReference type="GO" id="GO:0005829">
    <property type="term" value="C:cytosol"/>
    <property type="evidence" value="ECO:0007669"/>
    <property type="project" value="GOC"/>
</dbReference>
<dbReference type="WBParaSite" id="ECPE_0001075301-mRNA-1">
    <property type="protein sequence ID" value="ECPE_0001075301-mRNA-1"/>
    <property type="gene ID" value="ECPE_0001075301"/>
</dbReference>
<dbReference type="GO" id="GO:0042147">
    <property type="term" value="P:retrograde transport, endosome to Golgi"/>
    <property type="evidence" value="ECO:0007669"/>
    <property type="project" value="TreeGrafter"/>
</dbReference>
<evidence type="ECO:0000256" key="3">
    <source>
        <dbReference type="ARBA" id="ARBA00022989"/>
    </source>
</evidence>
<dbReference type="PANTHER" id="PTHR14856:SF9">
    <property type="entry name" value="PQ-LOOP REPEAT-CONTAINING PROTEIN 1"/>
    <property type="match status" value="1"/>
</dbReference>
<organism evidence="6">
    <name type="scientific">Echinostoma caproni</name>
    <dbReference type="NCBI Taxonomy" id="27848"/>
    <lineage>
        <taxon>Eukaryota</taxon>
        <taxon>Metazoa</taxon>
        <taxon>Spiralia</taxon>
        <taxon>Lophotrochozoa</taxon>
        <taxon>Platyhelminthes</taxon>
        <taxon>Trematoda</taxon>
        <taxon>Digenea</taxon>
        <taxon>Plagiorchiida</taxon>
        <taxon>Echinostomata</taxon>
        <taxon>Echinostomatoidea</taxon>
        <taxon>Echinostomatidae</taxon>
        <taxon>Echinostoma</taxon>
    </lineage>
</organism>
<comment type="subcellular location">
    <subcellularLocation>
        <location evidence="1">Membrane</location>
        <topology evidence="1">Multi-pass membrane protein</topology>
    </subcellularLocation>
</comment>
<feature type="transmembrane region" description="Helical" evidence="5">
    <location>
        <begin position="184"/>
        <end position="203"/>
    </location>
</feature>
<evidence type="ECO:0000256" key="4">
    <source>
        <dbReference type="ARBA" id="ARBA00023136"/>
    </source>
</evidence>
<evidence type="ECO:0000256" key="2">
    <source>
        <dbReference type="ARBA" id="ARBA00022692"/>
    </source>
</evidence>
<dbReference type="GO" id="GO:0005802">
    <property type="term" value="C:trans-Golgi network"/>
    <property type="evidence" value="ECO:0007669"/>
    <property type="project" value="TreeGrafter"/>
</dbReference>
<dbReference type="PANTHER" id="PTHR14856">
    <property type="entry name" value="PQ-LOOP REPEAT-CONTAINING PROTEIN 1-LIKE PROTEIN"/>
    <property type="match status" value="1"/>
</dbReference>
<dbReference type="GO" id="GO:0045332">
    <property type="term" value="P:phospholipid translocation"/>
    <property type="evidence" value="ECO:0007669"/>
    <property type="project" value="TreeGrafter"/>
</dbReference>
<dbReference type="SMART" id="SM00679">
    <property type="entry name" value="CTNS"/>
    <property type="match status" value="1"/>
</dbReference>
<name>A0A183AUT5_9TREM</name>
<keyword evidence="4 5" id="KW-0472">Membrane</keyword>
<dbReference type="InterPro" id="IPR052241">
    <property type="entry name" value="SLC66/Scramblase_ANY1"/>
</dbReference>
<keyword evidence="2 5" id="KW-0812">Transmembrane</keyword>
<accession>A0A183AUT5</accession>
<evidence type="ECO:0000256" key="5">
    <source>
        <dbReference type="SAM" id="Phobius"/>
    </source>
</evidence>
<evidence type="ECO:0000313" key="6">
    <source>
        <dbReference type="WBParaSite" id="ECPE_0001075301-mRNA-1"/>
    </source>
</evidence>
<dbReference type="AlphaFoldDB" id="A0A183AUT5"/>
<dbReference type="GO" id="GO:0005768">
    <property type="term" value="C:endosome"/>
    <property type="evidence" value="ECO:0007669"/>
    <property type="project" value="TreeGrafter"/>
</dbReference>
<protein>
    <submittedName>
        <fullName evidence="6">PQ loop repeat protein</fullName>
    </submittedName>
</protein>
<feature type="transmembrane region" description="Helical" evidence="5">
    <location>
        <begin position="119"/>
        <end position="140"/>
    </location>
</feature>
<sequence length="205" mass="23403">LSIRYHILQVLQPAGCGIFRTPTWEARDIYSTCDCAFLHTSSLCHLLTSTWFPPARSVTIGNHGEIYCFLSLFVHPSQTDGPSRYFWQWTDFTSYLVFTTAFVLVSTMVTHLFGANALFVHLLGFAALFIEALLGLPQLIKNYQNGSTKGMSVMMVFLWTIGDVAKSVFFMLEHAPLQFPLCGWLQVTMDLVIFAQHFYYTYLKR</sequence>
<dbReference type="GO" id="GO:0016020">
    <property type="term" value="C:membrane"/>
    <property type="evidence" value="ECO:0007669"/>
    <property type="project" value="UniProtKB-SubCell"/>
</dbReference>